<comment type="caution">
    <text evidence="2">The sequence shown here is derived from an EMBL/GenBank/DDBJ whole genome shotgun (WGS) entry which is preliminary data.</text>
</comment>
<evidence type="ECO:0000313" key="2">
    <source>
        <dbReference type="EMBL" id="MBB1161094.1"/>
    </source>
</evidence>
<evidence type="ECO:0000313" key="3">
    <source>
        <dbReference type="Proteomes" id="UP000586093"/>
    </source>
</evidence>
<evidence type="ECO:0000259" key="1">
    <source>
        <dbReference type="Pfam" id="PF13464"/>
    </source>
</evidence>
<dbReference type="Proteomes" id="UP000586093">
    <property type="component" value="Unassembled WGS sequence"/>
</dbReference>
<dbReference type="RefSeq" id="WP_182661594.1">
    <property type="nucleotide sequence ID" value="NZ_JACIVI010000001.1"/>
</dbReference>
<dbReference type="AlphaFoldDB" id="A0A839HT77"/>
<dbReference type="InterPro" id="IPR001387">
    <property type="entry name" value="Cro/C1-type_HTH"/>
</dbReference>
<dbReference type="GO" id="GO:0003677">
    <property type="term" value="F:DNA binding"/>
    <property type="evidence" value="ECO:0007669"/>
    <property type="project" value="InterPro"/>
</dbReference>
<feature type="domain" description="Cytoskeleton protein RodZ-like C-terminal" evidence="1">
    <location>
        <begin position="237"/>
        <end position="307"/>
    </location>
</feature>
<organism evidence="2 3">
    <name type="scientific">Aquariibacter albus</name>
    <dbReference type="NCBI Taxonomy" id="2759899"/>
    <lineage>
        <taxon>Bacteria</taxon>
        <taxon>Pseudomonadati</taxon>
        <taxon>Pseudomonadota</taxon>
        <taxon>Betaproteobacteria</taxon>
        <taxon>Burkholderiales</taxon>
        <taxon>Sphaerotilaceae</taxon>
        <taxon>Aquariibacter</taxon>
    </lineage>
</organism>
<proteinExistence type="predicted"/>
<dbReference type="PANTHER" id="PTHR34475">
    <property type="match status" value="1"/>
</dbReference>
<protein>
    <submittedName>
        <fullName evidence="2">DUF4115 domain-containing protein</fullName>
    </submittedName>
</protein>
<dbReference type="PANTHER" id="PTHR34475:SF1">
    <property type="entry name" value="CYTOSKELETON PROTEIN RODZ"/>
    <property type="match status" value="1"/>
</dbReference>
<reference evidence="2 3" key="1">
    <citation type="submission" date="2020-08" db="EMBL/GenBank/DDBJ databases">
        <title>Aquariorum lacteus gen. nov., sp. nov., a new member of the family Comamonadaceae, isolated from freshwater aquarium.</title>
        <authorList>
            <person name="Chun S.-J."/>
        </authorList>
    </citation>
    <scope>NUCLEOTIDE SEQUENCE [LARGE SCALE GENOMIC DNA]</scope>
    <source>
        <strain evidence="2 3">SJAQ100</strain>
    </source>
</reference>
<dbReference type="Gene3D" id="1.10.260.40">
    <property type="entry name" value="lambda repressor-like DNA-binding domains"/>
    <property type="match status" value="1"/>
</dbReference>
<name>A0A839HT77_9BURK</name>
<dbReference type="InterPro" id="IPR010982">
    <property type="entry name" value="Lambda_DNA-bd_dom_sf"/>
</dbReference>
<dbReference type="SUPFAM" id="SSF47413">
    <property type="entry name" value="lambda repressor-like DNA-binding domains"/>
    <property type="match status" value="1"/>
</dbReference>
<dbReference type="InterPro" id="IPR025194">
    <property type="entry name" value="RodZ-like_C"/>
</dbReference>
<dbReference type="CDD" id="cd00093">
    <property type="entry name" value="HTH_XRE"/>
    <property type="match status" value="1"/>
</dbReference>
<dbReference type="Pfam" id="PF13464">
    <property type="entry name" value="RodZ_C"/>
    <property type="match status" value="1"/>
</dbReference>
<dbReference type="EMBL" id="JACIVI010000001">
    <property type="protein sequence ID" value="MBB1161094.1"/>
    <property type="molecule type" value="Genomic_DNA"/>
</dbReference>
<dbReference type="Pfam" id="PF13413">
    <property type="entry name" value="HTH_25"/>
    <property type="match status" value="1"/>
</dbReference>
<gene>
    <name evidence="2" type="ORF">H4F90_03745</name>
</gene>
<accession>A0A839HT77</accession>
<dbReference type="InterPro" id="IPR050400">
    <property type="entry name" value="Bact_Cytoskel_RodZ"/>
</dbReference>
<sequence length="309" mass="31345">MNEQDFAPPAVPQAHPSTAGAILRAERERQGLTLEALAATLKVQVSKLEMLEADRIDGLLDRTFARALAQSLCRVLKVEPRRVLDLLPQQDQPAIEPLGQAGLNQPFRDGGRRRVDWGSSPRTLGQPLIALTLLLLAGAAAVVFWPPAAQDAEAPAAPALAQDLAAPDPAASLPLGPGVVAEGLPASAIAAEGAASASAVPVAAAAAVAPAGGGASGPVAVPSAAAASAPGAGPLALQAVESSWIEVREAGGKVLLSRTLAAGESLRLDGVLPLSLTVGNVKGTQVSFRDTAIDLNPLNRGNVARLELK</sequence>
<keyword evidence="3" id="KW-1185">Reference proteome</keyword>